<dbReference type="Proteomes" id="UP000612855">
    <property type="component" value="Unassembled WGS sequence"/>
</dbReference>
<keyword evidence="3" id="KW-1185">Reference proteome</keyword>
<dbReference type="EMBL" id="BMFJ01000001">
    <property type="protein sequence ID" value="GGE37768.1"/>
    <property type="molecule type" value="Genomic_DNA"/>
</dbReference>
<dbReference type="InterPro" id="IPR038765">
    <property type="entry name" value="Papain-like_cys_pep_sf"/>
</dbReference>
<reference evidence="3" key="1">
    <citation type="journal article" date="2019" name="Int. J. Syst. Evol. Microbiol.">
        <title>The Global Catalogue of Microorganisms (GCM) 10K type strain sequencing project: providing services to taxonomists for standard genome sequencing and annotation.</title>
        <authorList>
            <consortium name="The Broad Institute Genomics Platform"/>
            <consortium name="The Broad Institute Genome Sequencing Center for Infectious Disease"/>
            <person name="Wu L."/>
            <person name="Ma J."/>
        </authorList>
    </citation>
    <scope>NUCLEOTIDE SEQUENCE [LARGE SCALE GENOMIC DNA]</scope>
    <source>
        <strain evidence="3">CGMCC 1.12664</strain>
    </source>
</reference>
<feature type="domain" description="Transglutaminase-like" evidence="1">
    <location>
        <begin position="198"/>
        <end position="273"/>
    </location>
</feature>
<dbReference type="Gene3D" id="3.10.620.30">
    <property type="match status" value="1"/>
</dbReference>
<dbReference type="AlphaFoldDB" id="A0A917EFV0"/>
<dbReference type="Pfam" id="PF01841">
    <property type="entry name" value="Transglut_core"/>
    <property type="match status" value="1"/>
</dbReference>
<gene>
    <name evidence="2" type="ORF">GCM10011360_26980</name>
</gene>
<dbReference type="SMART" id="SM00460">
    <property type="entry name" value="TGc"/>
    <property type="match status" value="1"/>
</dbReference>
<accession>A0A917EFV0</accession>
<organism evidence="2 3">
    <name type="scientific">Primorskyibacter flagellatus</name>
    <dbReference type="NCBI Taxonomy" id="1387277"/>
    <lineage>
        <taxon>Bacteria</taxon>
        <taxon>Pseudomonadati</taxon>
        <taxon>Pseudomonadota</taxon>
        <taxon>Alphaproteobacteria</taxon>
        <taxon>Rhodobacterales</taxon>
        <taxon>Roseobacteraceae</taxon>
        <taxon>Primorskyibacter</taxon>
    </lineage>
</organism>
<dbReference type="PANTHER" id="PTHR38339">
    <property type="entry name" value="TRANSGLUTAMINASE DOMAIN PROTEIN"/>
    <property type="match status" value="1"/>
</dbReference>
<comment type="caution">
    <text evidence="2">The sequence shown here is derived from an EMBL/GenBank/DDBJ whole genome shotgun (WGS) entry which is preliminary data.</text>
</comment>
<evidence type="ECO:0000313" key="3">
    <source>
        <dbReference type="Proteomes" id="UP000612855"/>
    </source>
</evidence>
<protein>
    <submittedName>
        <fullName evidence="2">Transglutaminase</fullName>
    </submittedName>
</protein>
<evidence type="ECO:0000313" key="2">
    <source>
        <dbReference type="EMBL" id="GGE37768.1"/>
    </source>
</evidence>
<dbReference type="InterPro" id="IPR002931">
    <property type="entry name" value="Transglutaminase-like"/>
</dbReference>
<dbReference type="SUPFAM" id="SSF54001">
    <property type="entry name" value="Cysteine proteinases"/>
    <property type="match status" value="1"/>
</dbReference>
<name>A0A917EFV0_9RHOB</name>
<dbReference type="PANTHER" id="PTHR38339:SF1">
    <property type="entry name" value="TRANSGLUTAMINASE-LIKE DOMAIN-CONTAINING PROTEIN"/>
    <property type="match status" value="1"/>
</dbReference>
<dbReference type="RefSeq" id="WP_188478182.1">
    <property type="nucleotide sequence ID" value="NZ_BMFJ01000001.1"/>
</dbReference>
<sequence length="361" mass="38239">MTLDRRTFLAAGTAAAFLGQPLLAAYNPRPQGWRRFELTVHVDLPRGGKPAQLWVPVPAHADADWSVPGDATWTTTADSAELVTDVNTGARFVHARWSAGDTPATLDLFTDVRTQSRAVDLTAPGTATLSAEERAAHTASTRLIPTDGIVRDTAEIITAGMSGDLEKARAIYDWVVDSTERNPETRGCGLGDVATMLHSGDLTGKCADLNALFVGLARAAGLPARDLYGLRVAPSAFGYKSLGAGSEVVTKAQHCRAEVFVDGFGWVPADPADVRKVVLEEPPKTLTLADPAVQDVRAALFGAAEGNWIALNTAHDVTLPGAEDGPVPFLMYPQAEIGGVRQDELAPDSFAYTITAREIAG</sequence>
<evidence type="ECO:0000259" key="1">
    <source>
        <dbReference type="SMART" id="SM00460"/>
    </source>
</evidence>
<proteinExistence type="predicted"/>